<keyword evidence="5 7" id="KW-1133">Transmembrane helix</keyword>
<evidence type="ECO:0000256" key="5">
    <source>
        <dbReference type="ARBA" id="ARBA00022989"/>
    </source>
</evidence>
<feature type="transmembrane region" description="Helical" evidence="7">
    <location>
        <begin position="71"/>
        <end position="90"/>
    </location>
</feature>
<dbReference type="SUPFAM" id="SSF103473">
    <property type="entry name" value="MFS general substrate transporter"/>
    <property type="match status" value="1"/>
</dbReference>
<dbReference type="Proteomes" id="UP000642910">
    <property type="component" value="Unassembled WGS sequence"/>
</dbReference>
<comment type="similarity">
    <text evidence="2">Belongs to the major facilitator superfamily.</text>
</comment>
<dbReference type="InterPro" id="IPR036259">
    <property type="entry name" value="MFS_trans_sf"/>
</dbReference>
<dbReference type="PANTHER" id="PTHR23514:SF3">
    <property type="entry name" value="BYPASS OF STOP CODON PROTEIN 6"/>
    <property type="match status" value="1"/>
</dbReference>
<dbReference type="InterPro" id="IPR051788">
    <property type="entry name" value="MFS_Transporter"/>
</dbReference>
<dbReference type="PANTHER" id="PTHR23514">
    <property type="entry name" value="BYPASS OF STOP CODON PROTEIN 6"/>
    <property type="match status" value="1"/>
</dbReference>
<feature type="transmembrane region" description="Helical" evidence="7">
    <location>
        <begin position="366"/>
        <end position="386"/>
    </location>
</feature>
<organism evidence="9 10">
    <name type="scientific">Alicyclobacillus mali</name>
    <name type="common">ex Roth et al. 2021</name>
    <dbReference type="NCBI Taxonomy" id="1123961"/>
    <lineage>
        <taxon>Bacteria</taxon>
        <taxon>Bacillati</taxon>
        <taxon>Bacillota</taxon>
        <taxon>Bacilli</taxon>
        <taxon>Bacillales</taxon>
        <taxon>Alicyclobacillaceae</taxon>
        <taxon>Alicyclobacillus</taxon>
    </lineage>
</organism>
<gene>
    <name evidence="9" type="ORF">IW967_05360</name>
</gene>
<feature type="transmembrane region" description="Helical" evidence="7">
    <location>
        <begin position="135"/>
        <end position="157"/>
    </location>
</feature>
<evidence type="ECO:0000256" key="7">
    <source>
        <dbReference type="SAM" id="Phobius"/>
    </source>
</evidence>
<feature type="transmembrane region" description="Helical" evidence="7">
    <location>
        <begin position="96"/>
        <end position="123"/>
    </location>
</feature>
<feature type="transmembrane region" description="Helical" evidence="7">
    <location>
        <begin position="243"/>
        <end position="264"/>
    </location>
</feature>
<evidence type="ECO:0000313" key="9">
    <source>
        <dbReference type="EMBL" id="MBF8377298.1"/>
    </source>
</evidence>
<evidence type="ECO:0000256" key="6">
    <source>
        <dbReference type="ARBA" id="ARBA00023136"/>
    </source>
</evidence>
<evidence type="ECO:0000256" key="4">
    <source>
        <dbReference type="ARBA" id="ARBA00022692"/>
    </source>
</evidence>
<evidence type="ECO:0000256" key="3">
    <source>
        <dbReference type="ARBA" id="ARBA00022448"/>
    </source>
</evidence>
<reference evidence="9 10" key="1">
    <citation type="submission" date="2020-11" db="EMBL/GenBank/DDBJ databases">
        <title>Genomic insight of Alicyclobacillus mali FL 18 reveals a new arsenic-resistant strain, with potential in environmental biotechnology.</title>
        <authorList>
            <person name="Fiorentino G."/>
            <person name="Gallo G."/>
            <person name="Aulitto M."/>
        </authorList>
    </citation>
    <scope>NUCLEOTIDE SEQUENCE [LARGE SCALE GENOMIC DNA]</scope>
    <source>
        <strain evidence="9 10">FL 18</strain>
    </source>
</reference>
<feature type="transmembrane region" description="Helical" evidence="7">
    <location>
        <begin position="276"/>
        <end position="299"/>
    </location>
</feature>
<name>A0ABS0F1Y1_9BACL</name>
<feature type="transmembrane region" description="Helical" evidence="7">
    <location>
        <begin position="333"/>
        <end position="354"/>
    </location>
</feature>
<feature type="transmembrane region" description="Helical" evidence="7">
    <location>
        <begin position="163"/>
        <end position="182"/>
    </location>
</feature>
<keyword evidence="10" id="KW-1185">Reference proteome</keyword>
<accession>A0ABS0F1Y1</accession>
<feature type="transmembrane region" description="Helical" evidence="7">
    <location>
        <begin position="7"/>
        <end position="32"/>
    </location>
</feature>
<comment type="subcellular location">
    <subcellularLocation>
        <location evidence="1">Cell membrane</location>
        <topology evidence="1">Multi-pass membrane protein</topology>
    </subcellularLocation>
</comment>
<protein>
    <submittedName>
        <fullName evidence="9">MFS transporter</fullName>
    </submittedName>
</protein>
<keyword evidence="4 7" id="KW-0812">Transmembrane</keyword>
<dbReference type="Pfam" id="PF07690">
    <property type="entry name" value="MFS_1"/>
    <property type="match status" value="1"/>
</dbReference>
<evidence type="ECO:0000256" key="1">
    <source>
        <dbReference type="ARBA" id="ARBA00004651"/>
    </source>
</evidence>
<feature type="transmembrane region" description="Helical" evidence="7">
    <location>
        <begin position="207"/>
        <end position="223"/>
    </location>
</feature>
<dbReference type="PROSITE" id="PS50850">
    <property type="entry name" value="MFS"/>
    <property type="match status" value="1"/>
</dbReference>
<keyword evidence="3" id="KW-0813">Transport</keyword>
<evidence type="ECO:0000259" key="8">
    <source>
        <dbReference type="PROSITE" id="PS50850"/>
    </source>
</evidence>
<dbReference type="InterPro" id="IPR011701">
    <property type="entry name" value="MFS"/>
</dbReference>
<feature type="transmembrane region" description="Helical" evidence="7">
    <location>
        <begin position="305"/>
        <end position="326"/>
    </location>
</feature>
<keyword evidence="6 7" id="KW-0472">Membrane</keyword>
<evidence type="ECO:0000313" key="10">
    <source>
        <dbReference type="Proteomes" id="UP000642910"/>
    </source>
</evidence>
<comment type="caution">
    <text evidence="9">The sequence shown here is derived from an EMBL/GenBank/DDBJ whole genome shotgun (WGS) entry which is preliminary data.</text>
</comment>
<dbReference type="Gene3D" id="1.20.1250.20">
    <property type="entry name" value="MFS general substrate transporter like domains"/>
    <property type="match status" value="2"/>
</dbReference>
<dbReference type="EMBL" id="JADPKZ010000035">
    <property type="protein sequence ID" value="MBF8377298.1"/>
    <property type="molecule type" value="Genomic_DNA"/>
</dbReference>
<feature type="domain" description="Major facilitator superfamily (MFS) profile" evidence="8">
    <location>
        <begin position="6"/>
        <end position="390"/>
    </location>
</feature>
<feature type="transmembrane region" description="Helical" evidence="7">
    <location>
        <begin position="38"/>
        <end position="59"/>
    </location>
</feature>
<sequence length="401" mass="42583">MPVPMYVWLACGLYLMNGMATVAVGSVMPLAVQHLHTTYVFGSDLVLLQFVGYWIGVPLSSLAVRRFGYRWTLVASSALTAIGEAGFAAWPEPAAYLASSLLTGVGMAMMQATVSTSLVEWFPARRAVIMSRTEAAFGLGCVMSPLVASACIAAGVWRAVFTLVAAAAAALAVLSVFTPMAAQSEAEGGPRDAHTDAIHFANRRDRALVLALFMLCVLVYVGVESCVNNFLPAVFIEHFGLPAPTASVTVSIFWSAMVVGRMATGWVARFLPYRPYLVLATVGTLCTSVAMAVSASHIAGYVECALLGLFMSGIYVVTLVFANHAFPELTGLVTRLVTFFAGLGGATLPYAFGWTLAKTGSQWADVALALFAAMLLAVVAWTGWVTKRKSRSRAERVHLAG</sequence>
<dbReference type="InterPro" id="IPR020846">
    <property type="entry name" value="MFS_dom"/>
</dbReference>
<proteinExistence type="inferred from homology"/>
<evidence type="ECO:0000256" key="2">
    <source>
        <dbReference type="ARBA" id="ARBA00008335"/>
    </source>
</evidence>